<reference evidence="3" key="1">
    <citation type="journal article" date="2019" name="Int. J. Syst. Evol. Microbiol.">
        <title>The Global Catalogue of Microorganisms (GCM) 10K type strain sequencing project: providing services to taxonomists for standard genome sequencing and annotation.</title>
        <authorList>
            <consortium name="The Broad Institute Genomics Platform"/>
            <consortium name="The Broad Institute Genome Sequencing Center for Infectious Disease"/>
            <person name="Wu L."/>
            <person name="Ma J."/>
        </authorList>
    </citation>
    <scope>NUCLEOTIDE SEQUENCE [LARGE SCALE GENOMIC DNA]</scope>
    <source>
        <strain evidence="3">JCM 17927</strain>
    </source>
</reference>
<keyword evidence="1" id="KW-0732">Signal</keyword>
<protein>
    <recommendedName>
        <fullName evidence="4">Lipoprotein</fullName>
    </recommendedName>
</protein>
<keyword evidence="3" id="KW-1185">Reference proteome</keyword>
<sequence length="61" mass="6510">MKVLAKYSFFVLSMMALAVGCDSKKADGDAETTTTDTSTVVTQDTAQVVTETTVETDTVKK</sequence>
<accession>A0ABP8MT94</accession>
<proteinExistence type="predicted"/>
<name>A0ABP8MT94_9BACT</name>
<evidence type="ECO:0000313" key="3">
    <source>
        <dbReference type="Proteomes" id="UP001501175"/>
    </source>
</evidence>
<dbReference type="PROSITE" id="PS51257">
    <property type="entry name" value="PROKAR_LIPOPROTEIN"/>
    <property type="match status" value="1"/>
</dbReference>
<evidence type="ECO:0000313" key="2">
    <source>
        <dbReference type="EMBL" id="GAA4455587.1"/>
    </source>
</evidence>
<feature type="chain" id="PRO_5047516508" description="Lipoprotein" evidence="1">
    <location>
        <begin position="19"/>
        <end position="61"/>
    </location>
</feature>
<dbReference type="RefSeq" id="WP_345243704.1">
    <property type="nucleotide sequence ID" value="NZ_BAABHD010000027.1"/>
</dbReference>
<evidence type="ECO:0008006" key="4">
    <source>
        <dbReference type="Google" id="ProtNLM"/>
    </source>
</evidence>
<dbReference type="Proteomes" id="UP001501175">
    <property type="component" value="Unassembled WGS sequence"/>
</dbReference>
<organism evidence="2 3">
    <name type="scientific">Nibrella saemangeumensis</name>
    <dbReference type="NCBI Taxonomy" id="1084526"/>
    <lineage>
        <taxon>Bacteria</taxon>
        <taxon>Pseudomonadati</taxon>
        <taxon>Bacteroidota</taxon>
        <taxon>Cytophagia</taxon>
        <taxon>Cytophagales</taxon>
        <taxon>Spirosomataceae</taxon>
        <taxon>Nibrella</taxon>
    </lineage>
</organism>
<dbReference type="EMBL" id="BAABHD010000027">
    <property type="protein sequence ID" value="GAA4455587.1"/>
    <property type="molecule type" value="Genomic_DNA"/>
</dbReference>
<evidence type="ECO:0000256" key="1">
    <source>
        <dbReference type="SAM" id="SignalP"/>
    </source>
</evidence>
<feature type="signal peptide" evidence="1">
    <location>
        <begin position="1"/>
        <end position="18"/>
    </location>
</feature>
<gene>
    <name evidence="2" type="ORF">GCM10023189_23560</name>
</gene>
<comment type="caution">
    <text evidence="2">The sequence shown here is derived from an EMBL/GenBank/DDBJ whole genome shotgun (WGS) entry which is preliminary data.</text>
</comment>